<dbReference type="EMBL" id="CM046400">
    <property type="protein sequence ID" value="KAI8523745.1"/>
    <property type="molecule type" value="Genomic_DNA"/>
</dbReference>
<name>A0ACC0L535_RHOML</name>
<comment type="caution">
    <text evidence="1">The sequence shown here is derived from an EMBL/GenBank/DDBJ whole genome shotgun (WGS) entry which is preliminary data.</text>
</comment>
<accession>A0ACC0L535</accession>
<keyword evidence="2" id="KW-1185">Reference proteome</keyword>
<protein>
    <submittedName>
        <fullName evidence="1">Uncharacterized protein</fullName>
    </submittedName>
</protein>
<dbReference type="Proteomes" id="UP001062846">
    <property type="component" value="Chromosome 13"/>
</dbReference>
<organism evidence="1 2">
    <name type="scientific">Rhododendron molle</name>
    <name type="common">Chinese azalea</name>
    <name type="synonym">Azalea mollis</name>
    <dbReference type="NCBI Taxonomy" id="49168"/>
    <lineage>
        <taxon>Eukaryota</taxon>
        <taxon>Viridiplantae</taxon>
        <taxon>Streptophyta</taxon>
        <taxon>Embryophyta</taxon>
        <taxon>Tracheophyta</taxon>
        <taxon>Spermatophyta</taxon>
        <taxon>Magnoliopsida</taxon>
        <taxon>eudicotyledons</taxon>
        <taxon>Gunneridae</taxon>
        <taxon>Pentapetalae</taxon>
        <taxon>asterids</taxon>
        <taxon>Ericales</taxon>
        <taxon>Ericaceae</taxon>
        <taxon>Ericoideae</taxon>
        <taxon>Rhodoreae</taxon>
        <taxon>Rhododendron</taxon>
    </lineage>
</organism>
<reference evidence="1" key="1">
    <citation type="submission" date="2022-02" db="EMBL/GenBank/DDBJ databases">
        <title>Plant Genome Project.</title>
        <authorList>
            <person name="Zhang R.-G."/>
        </authorList>
    </citation>
    <scope>NUCLEOTIDE SEQUENCE</scope>
    <source>
        <strain evidence="1">AT1</strain>
    </source>
</reference>
<proteinExistence type="predicted"/>
<evidence type="ECO:0000313" key="2">
    <source>
        <dbReference type="Proteomes" id="UP001062846"/>
    </source>
</evidence>
<sequence length="385" mass="43254">MITLLVMNSTISFIEENNAGNAAAALMAHHTPKGKLARLRNWKSIMICLCCSNDDMQWPSHNAQFMGNNASEYSDLYQDIVLVLIDFPLGLVLYEVVKALIKYHLFPTETKRCCRASVSDRMKASKGDLNLRTQPPAMGDVCRFGNLIRITKDDSQLLSWLYLRKRAIQFMRLLGHQILAGAPLFEMTLIGLIFFFRPYEVIITGTHKQIPIWHLGLNPNLDGKLSTEKVWKMEWNISGMTLATTGGDGVSMIELSRTQDEGVGDGTTSVIVLACEMLHVTEAFIDKSFHPTVICRAYGNAFEDAIAVLDKIAMPIDVNDHKLQHISIAMHLDTASFWCHNDGVGEELYRHKVYQSIWGSDCSVMQMEGLEYLKESCSSVLTELL</sequence>
<evidence type="ECO:0000313" key="1">
    <source>
        <dbReference type="EMBL" id="KAI8523745.1"/>
    </source>
</evidence>
<gene>
    <name evidence="1" type="ORF">RHMOL_Rhmol13G0096300</name>
</gene>